<dbReference type="GO" id="GO:0016747">
    <property type="term" value="F:acyltransferase activity, transferring groups other than amino-acyl groups"/>
    <property type="evidence" value="ECO:0007669"/>
    <property type="project" value="InterPro"/>
</dbReference>
<protein>
    <submittedName>
        <fullName evidence="2">Acetyltransferase (GNAT) family protein</fullName>
    </submittedName>
</protein>
<reference evidence="2 3" key="1">
    <citation type="submission" date="2017-06" db="EMBL/GenBank/DDBJ databases">
        <authorList>
            <person name="Kim H.J."/>
            <person name="Triplett B.A."/>
        </authorList>
    </citation>
    <scope>NUCLEOTIDE SEQUENCE [LARGE SCALE GENOMIC DNA]</scope>
    <source>
        <strain evidence="2 3">DSM 29339</strain>
    </source>
</reference>
<feature type="domain" description="N-acetyltransferase" evidence="1">
    <location>
        <begin position="116"/>
        <end position="267"/>
    </location>
</feature>
<dbReference type="SUPFAM" id="SSF55729">
    <property type="entry name" value="Acyl-CoA N-acyltransferases (Nat)"/>
    <property type="match status" value="1"/>
</dbReference>
<dbReference type="InterPro" id="IPR016181">
    <property type="entry name" value="Acyl_CoA_acyltransferase"/>
</dbReference>
<dbReference type="Gene3D" id="3.40.630.30">
    <property type="match status" value="1"/>
</dbReference>
<dbReference type="AlphaFoldDB" id="A0A239MJ67"/>
<dbReference type="PROSITE" id="PS51186">
    <property type="entry name" value="GNAT"/>
    <property type="match status" value="1"/>
</dbReference>
<dbReference type="Proteomes" id="UP000198426">
    <property type="component" value="Unassembled WGS sequence"/>
</dbReference>
<sequence>MDNERGLFGNDLQRRLQAAALAAAGEYRDTPGAVFAARMAGTDDPKKFGWDRIEGILRNEGAITFRMIPINRCAQIEQRLAEIGCTISWWDVFDGPSDEIRAACERIVNRPREDFVLIEPSASDDAAFFECAQAFMAECGVAPYPTQVLSGGLGPVAFAVLLNPEDGSVVATAFSYFPYNRHSTHRKSAWAGLVAVRDDLRGRGLGAFVNALVLKKAVEEMGAERIQEFARTSNVASCKMIEHCGLSLRTDVRSGIAQPVEAESFTR</sequence>
<organism evidence="2 3">
    <name type="scientific">Tropicimonas sediminicola</name>
    <dbReference type="NCBI Taxonomy" id="1031541"/>
    <lineage>
        <taxon>Bacteria</taxon>
        <taxon>Pseudomonadati</taxon>
        <taxon>Pseudomonadota</taxon>
        <taxon>Alphaproteobacteria</taxon>
        <taxon>Rhodobacterales</taxon>
        <taxon>Roseobacteraceae</taxon>
        <taxon>Tropicimonas</taxon>
    </lineage>
</organism>
<name>A0A239MJ67_9RHOB</name>
<evidence type="ECO:0000313" key="3">
    <source>
        <dbReference type="Proteomes" id="UP000198426"/>
    </source>
</evidence>
<evidence type="ECO:0000259" key="1">
    <source>
        <dbReference type="PROSITE" id="PS51186"/>
    </source>
</evidence>
<keyword evidence="3" id="KW-1185">Reference proteome</keyword>
<gene>
    <name evidence="2" type="ORF">SAMN05421757_1256</name>
</gene>
<dbReference type="InterPro" id="IPR000182">
    <property type="entry name" value="GNAT_dom"/>
</dbReference>
<dbReference type="EMBL" id="FZOY01000025">
    <property type="protein sequence ID" value="SNT42705.1"/>
    <property type="molecule type" value="Genomic_DNA"/>
</dbReference>
<accession>A0A239MJ67</accession>
<proteinExistence type="predicted"/>
<dbReference type="Pfam" id="PF00583">
    <property type="entry name" value="Acetyltransf_1"/>
    <property type="match status" value="1"/>
</dbReference>
<keyword evidence="2" id="KW-0808">Transferase</keyword>
<evidence type="ECO:0000313" key="2">
    <source>
        <dbReference type="EMBL" id="SNT42705.1"/>
    </source>
</evidence>